<evidence type="ECO:0000256" key="6">
    <source>
        <dbReference type="ARBA" id="ARBA00022741"/>
    </source>
</evidence>
<dbReference type="InterPro" id="IPR050061">
    <property type="entry name" value="MurCDEF_pg_biosynth"/>
</dbReference>
<dbReference type="SUPFAM" id="SSF51984">
    <property type="entry name" value="MurCD N-terminal domain"/>
    <property type="match status" value="1"/>
</dbReference>
<dbReference type="Pfam" id="PF01225">
    <property type="entry name" value="Mur_ligase"/>
    <property type="match status" value="1"/>
</dbReference>
<dbReference type="EC" id="6.3.2.8" evidence="3"/>
<accession>A0A8X8YPW9</accession>
<protein>
    <recommendedName>
        <fullName evidence="3">UDP-N-acetylmuramate--L-alanine ligase</fullName>
        <ecNumber evidence="3">6.3.2.8</ecNumber>
    </recommendedName>
</protein>
<dbReference type="PANTHER" id="PTHR43445:SF3">
    <property type="entry name" value="UDP-N-ACETYLMURAMATE--L-ALANINE LIGASE"/>
    <property type="match status" value="1"/>
</dbReference>
<keyword evidence="4" id="KW-0963">Cytoplasm</keyword>
<comment type="catalytic activity">
    <reaction evidence="8">
        <text>UDP-N-acetyl-alpha-D-muramate + L-alanine + ATP = UDP-N-acetyl-alpha-D-muramoyl-L-alanine + ADP + phosphate + H(+)</text>
        <dbReference type="Rhea" id="RHEA:23372"/>
        <dbReference type="ChEBI" id="CHEBI:15378"/>
        <dbReference type="ChEBI" id="CHEBI:30616"/>
        <dbReference type="ChEBI" id="CHEBI:43474"/>
        <dbReference type="ChEBI" id="CHEBI:57972"/>
        <dbReference type="ChEBI" id="CHEBI:70757"/>
        <dbReference type="ChEBI" id="CHEBI:83898"/>
        <dbReference type="ChEBI" id="CHEBI:456216"/>
        <dbReference type="EC" id="6.3.2.8"/>
    </reaction>
</comment>
<evidence type="ECO:0000256" key="1">
    <source>
        <dbReference type="ARBA" id="ARBA00004496"/>
    </source>
</evidence>
<keyword evidence="13" id="KW-1185">Reference proteome</keyword>
<gene>
    <name evidence="12" type="ORF">SASPL_101772</name>
</gene>
<feature type="domain" description="Mur ligase N-terminal catalytic" evidence="9">
    <location>
        <begin position="79"/>
        <end position="184"/>
    </location>
</feature>
<evidence type="ECO:0000256" key="4">
    <source>
        <dbReference type="ARBA" id="ARBA00022490"/>
    </source>
</evidence>
<comment type="subcellular location">
    <subcellularLocation>
        <location evidence="1">Cytoplasm</location>
    </subcellularLocation>
</comment>
<dbReference type="AlphaFoldDB" id="A0A8X8YPW9"/>
<comment type="caution">
    <text evidence="12">The sequence shown here is derived from an EMBL/GenBank/DDBJ whole genome shotgun (WGS) entry which is preliminary data.</text>
</comment>
<evidence type="ECO:0000313" key="12">
    <source>
        <dbReference type="EMBL" id="KAG6436868.1"/>
    </source>
</evidence>
<name>A0A8X8YPW9_SALSN</name>
<dbReference type="InterPro" id="IPR036565">
    <property type="entry name" value="Mur-like_cat_sf"/>
</dbReference>
<proteinExistence type="inferred from homology"/>
<evidence type="ECO:0000256" key="2">
    <source>
        <dbReference type="ARBA" id="ARBA00004752"/>
    </source>
</evidence>
<dbReference type="Gene3D" id="3.90.190.20">
    <property type="entry name" value="Mur ligase, C-terminal domain"/>
    <property type="match status" value="1"/>
</dbReference>
<evidence type="ECO:0000256" key="7">
    <source>
        <dbReference type="ARBA" id="ARBA00022840"/>
    </source>
</evidence>
<dbReference type="Proteomes" id="UP000298416">
    <property type="component" value="Unassembled WGS sequence"/>
</dbReference>
<dbReference type="InterPro" id="IPR004101">
    <property type="entry name" value="Mur_ligase_C"/>
</dbReference>
<feature type="domain" description="Mur ligase central" evidence="11">
    <location>
        <begin position="189"/>
        <end position="299"/>
    </location>
</feature>
<dbReference type="HAMAP" id="MF_00046">
    <property type="entry name" value="MurC"/>
    <property type="match status" value="1"/>
</dbReference>
<dbReference type="EMBL" id="PNBA02000001">
    <property type="protein sequence ID" value="KAG6436868.1"/>
    <property type="molecule type" value="Genomic_DNA"/>
</dbReference>
<dbReference type="NCBIfam" id="TIGR01082">
    <property type="entry name" value="murC"/>
    <property type="match status" value="1"/>
</dbReference>
<dbReference type="InterPro" id="IPR005758">
    <property type="entry name" value="UDP-N-AcMur_Ala_ligase_MurC"/>
</dbReference>
<organism evidence="12">
    <name type="scientific">Salvia splendens</name>
    <name type="common">Scarlet sage</name>
    <dbReference type="NCBI Taxonomy" id="180675"/>
    <lineage>
        <taxon>Eukaryota</taxon>
        <taxon>Viridiplantae</taxon>
        <taxon>Streptophyta</taxon>
        <taxon>Embryophyta</taxon>
        <taxon>Tracheophyta</taxon>
        <taxon>Spermatophyta</taxon>
        <taxon>Magnoliopsida</taxon>
        <taxon>eudicotyledons</taxon>
        <taxon>Gunneridae</taxon>
        <taxon>Pentapetalae</taxon>
        <taxon>asterids</taxon>
        <taxon>lamiids</taxon>
        <taxon>Lamiales</taxon>
        <taxon>Lamiaceae</taxon>
        <taxon>Nepetoideae</taxon>
        <taxon>Mentheae</taxon>
        <taxon>Salviinae</taxon>
        <taxon>Salvia</taxon>
        <taxon>Salvia subgen. Calosphace</taxon>
        <taxon>core Calosphace</taxon>
    </lineage>
</organism>
<evidence type="ECO:0000256" key="8">
    <source>
        <dbReference type="ARBA" id="ARBA00047833"/>
    </source>
</evidence>
<dbReference type="Gene3D" id="3.40.1190.10">
    <property type="entry name" value="Mur-like, catalytic domain"/>
    <property type="match status" value="1"/>
</dbReference>
<dbReference type="PANTHER" id="PTHR43445">
    <property type="entry name" value="UDP-N-ACETYLMURAMATE--L-ALANINE LIGASE-RELATED"/>
    <property type="match status" value="1"/>
</dbReference>
<feature type="domain" description="Mur ligase C-terminal" evidence="10">
    <location>
        <begin position="423"/>
        <end position="555"/>
    </location>
</feature>
<dbReference type="GO" id="GO:0008763">
    <property type="term" value="F:UDP-N-acetylmuramate-L-alanine ligase activity"/>
    <property type="evidence" value="ECO:0007669"/>
    <property type="project" value="UniProtKB-EC"/>
</dbReference>
<sequence>MELPASAFQPELRRSLESLSPLDSYFWCGTPRRERIGTSSRLDLPVWKFPRGISASANPPHCISEVVDFEPRGFGEKGRIHFVGVGGSGLSALAMLALKQGYMVSGSDIAWSSYMDALKEAGASLFVGHSERNLHWNGEISSFPQAVVVSSAIPPENVEVLIAKSRGVPMYKRGAWLGKITKDYNLIAVSGSHGKSTTASMLAYVLKAMGDDLTAVIGAQVPQFSGGNVIYGDSHNFVLEADEYDGCFLGLLPHVAIVTNLDWEHVDIYQDKEAVKEIFRKFLERVRTDGHLIVYGDKHGQSLGAFSMLNHPIEVSDAPNYVKSLSDQLCANRYNITTFGMSSYNNWQASSVSPNSHGGCDYQLCHNGHPVTVISLQIPGDHNVLNSLAVIAALNALFGDDRQIYESIDKVKSHLNSFKGISRRFEYIGKIHGCCIFDDYAHHPTEVRCVLQAARRIFPLEELLVVFQPHTYSRLAALMSEFASAFREADQVIVTEVYAARETNVWNISGEDLAMFVASPTCDFIPRLENVISELVNMVSENRQRQLVILTLGAGDITLVGRKVLRELEQKFNQDDDPETPRCKTALFPLEPSHPVKEPSIGNEDDIPADEMEGDLSIIAQKCSDVATWHRRPAKGPAKSWKTKECLINHLRTQPRSGNSKGRIKPRRAIIGRTGRQKKAREGDGRARIFWEIHLVDRAWTWSEALISLDPGSLDLLLLEADEIVLCKEWTPRDKETRRMKKDKGMRPVPLNDLIPRNLNR</sequence>
<dbReference type="SUPFAM" id="SSF53623">
    <property type="entry name" value="MurD-like peptide ligases, catalytic domain"/>
    <property type="match status" value="1"/>
</dbReference>
<evidence type="ECO:0000313" key="13">
    <source>
        <dbReference type="Proteomes" id="UP000298416"/>
    </source>
</evidence>
<evidence type="ECO:0000259" key="10">
    <source>
        <dbReference type="Pfam" id="PF02875"/>
    </source>
</evidence>
<dbReference type="InterPro" id="IPR013221">
    <property type="entry name" value="Mur_ligase_cen"/>
</dbReference>
<keyword evidence="7" id="KW-0067">ATP-binding</keyword>
<dbReference type="InterPro" id="IPR000713">
    <property type="entry name" value="Mur_ligase_N"/>
</dbReference>
<comment type="pathway">
    <text evidence="2">Cell wall biogenesis; peptidoglycan biosynthesis.</text>
</comment>
<keyword evidence="6" id="KW-0547">Nucleotide-binding</keyword>
<evidence type="ECO:0000259" key="11">
    <source>
        <dbReference type="Pfam" id="PF08245"/>
    </source>
</evidence>
<dbReference type="SUPFAM" id="SSF53244">
    <property type="entry name" value="MurD-like peptide ligases, peptide-binding domain"/>
    <property type="match status" value="1"/>
</dbReference>
<dbReference type="Pfam" id="PF02875">
    <property type="entry name" value="Mur_ligase_C"/>
    <property type="match status" value="1"/>
</dbReference>
<evidence type="ECO:0000256" key="3">
    <source>
        <dbReference type="ARBA" id="ARBA00012211"/>
    </source>
</evidence>
<dbReference type="Pfam" id="PF08245">
    <property type="entry name" value="Mur_ligase_M"/>
    <property type="match status" value="1"/>
</dbReference>
<keyword evidence="5" id="KW-0436">Ligase</keyword>
<evidence type="ECO:0000256" key="5">
    <source>
        <dbReference type="ARBA" id="ARBA00022598"/>
    </source>
</evidence>
<evidence type="ECO:0000259" key="9">
    <source>
        <dbReference type="Pfam" id="PF01225"/>
    </source>
</evidence>
<reference evidence="12" key="2">
    <citation type="submission" date="2020-08" db="EMBL/GenBank/DDBJ databases">
        <title>Plant Genome Project.</title>
        <authorList>
            <person name="Zhang R.-G."/>
        </authorList>
    </citation>
    <scope>NUCLEOTIDE SEQUENCE</scope>
    <source>
        <strain evidence="12">Huo1</strain>
        <tissue evidence="12">Leaf</tissue>
    </source>
</reference>
<dbReference type="GO" id="GO:0005737">
    <property type="term" value="C:cytoplasm"/>
    <property type="evidence" value="ECO:0007669"/>
    <property type="project" value="UniProtKB-SubCell"/>
</dbReference>
<dbReference type="GO" id="GO:0005524">
    <property type="term" value="F:ATP binding"/>
    <property type="evidence" value="ECO:0007669"/>
    <property type="project" value="UniProtKB-KW"/>
</dbReference>
<dbReference type="Gene3D" id="3.40.50.720">
    <property type="entry name" value="NAD(P)-binding Rossmann-like Domain"/>
    <property type="match status" value="1"/>
</dbReference>
<reference evidence="12" key="1">
    <citation type="submission" date="2018-01" db="EMBL/GenBank/DDBJ databases">
        <authorList>
            <person name="Mao J.F."/>
        </authorList>
    </citation>
    <scope>NUCLEOTIDE SEQUENCE</scope>
    <source>
        <strain evidence="12">Huo1</strain>
        <tissue evidence="12">Leaf</tissue>
    </source>
</reference>
<dbReference type="InterPro" id="IPR036615">
    <property type="entry name" value="Mur_ligase_C_dom_sf"/>
</dbReference>